<organism evidence="7 8">
    <name type="scientific">Mesorhabditis belari</name>
    <dbReference type="NCBI Taxonomy" id="2138241"/>
    <lineage>
        <taxon>Eukaryota</taxon>
        <taxon>Metazoa</taxon>
        <taxon>Ecdysozoa</taxon>
        <taxon>Nematoda</taxon>
        <taxon>Chromadorea</taxon>
        <taxon>Rhabditida</taxon>
        <taxon>Rhabditina</taxon>
        <taxon>Rhabditomorpha</taxon>
        <taxon>Rhabditoidea</taxon>
        <taxon>Rhabditidae</taxon>
        <taxon>Mesorhabditinae</taxon>
        <taxon>Mesorhabditis</taxon>
    </lineage>
</organism>
<dbReference type="PANTHER" id="PTHR31552">
    <property type="entry name" value="SERPENTINE RECEPTOR CLASS GAMMA"/>
    <property type="match status" value="1"/>
</dbReference>
<comment type="subcellular location">
    <subcellularLocation>
        <location evidence="1">Membrane</location>
        <topology evidence="1">Multi-pass membrane protein</topology>
    </subcellularLocation>
</comment>
<protein>
    <recommendedName>
        <fullName evidence="6">Serpentine receptor class gamma</fullName>
    </recommendedName>
</protein>
<name>A0AAF3EJW9_9BILA</name>
<proteinExistence type="inferred from homology"/>
<dbReference type="Pfam" id="PF02118">
    <property type="entry name" value="Srg"/>
    <property type="match status" value="1"/>
</dbReference>
<reference evidence="8" key="1">
    <citation type="submission" date="2024-02" db="UniProtKB">
        <authorList>
            <consortium name="WormBaseParasite"/>
        </authorList>
    </citation>
    <scope>IDENTIFICATION</scope>
</reference>
<comment type="similarity">
    <text evidence="2 6">Belongs to the nematode receptor-like protein srg family.</text>
</comment>
<evidence type="ECO:0000256" key="1">
    <source>
        <dbReference type="ARBA" id="ARBA00004141"/>
    </source>
</evidence>
<evidence type="ECO:0000256" key="4">
    <source>
        <dbReference type="ARBA" id="ARBA00022989"/>
    </source>
</evidence>
<accession>A0AAF3EJW9</accession>
<feature type="transmembrane region" description="Helical" evidence="6">
    <location>
        <begin position="85"/>
        <end position="104"/>
    </location>
</feature>
<dbReference type="InterPro" id="IPR000609">
    <property type="entry name" value="7TM_GPCR_serpentine_rcpt_Srg"/>
</dbReference>
<evidence type="ECO:0000313" key="8">
    <source>
        <dbReference type="WBParaSite" id="MBELARI_LOCUS14293"/>
    </source>
</evidence>
<dbReference type="GO" id="GO:0007606">
    <property type="term" value="P:sensory perception of chemical stimulus"/>
    <property type="evidence" value="ECO:0007669"/>
    <property type="project" value="UniProtKB-UniRule"/>
</dbReference>
<feature type="transmembrane region" description="Helical" evidence="6">
    <location>
        <begin position="125"/>
        <end position="147"/>
    </location>
</feature>
<feature type="transmembrane region" description="Helical" evidence="6">
    <location>
        <begin position="40"/>
        <end position="59"/>
    </location>
</feature>
<evidence type="ECO:0000256" key="3">
    <source>
        <dbReference type="ARBA" id="ARBA00022692"/>
    </source>
</evidence>
<keyword evidence="3 6" id="KW-0812">Transmembrane</keyword>
<keyword evidence="7" id="KW-1185">Reference proteome</keyword>
<dbReference type="WBParaSite" id="MBELARI_LOCUS14293">
    <property type="protein sequence ID" value="MBELARI_LOCUS14293"/>
    <property type="gene ID" value="MBELARI_LOCUS14293"/>
</dbReference>
<evidence type="ECO:0000256" key="6">
    <source>
        <dbReference type="RuleBase" id="RU280813"/>
    </source>
</evidence>
<evidence type="ECO:0000256" key="5">
    <source>
        <dbReference type="ARBA" id="ARBA00023136"/>
    </source>
</evidence>
<evidence type="ECO:0000256" key="2">
    <source>
        <dbReference type="ARBA" id="ARBA00005692"/>
    </source>
</evidence>
<dbReference type="Proteomes" id="UP000887575">
    <property type="component" value="Unassembled WGS sequence"/>
</dbReference>
<evidence type="ECO:0000313" key="7">
    <source>
        <dbReference type="Proteomes" id="UP000887575"/>
    </source>
</evidence>
<keyword evidence="4 6" id="KW-1133">Transmembrane helix</keyword>
<dbReference type="PANTHER" id="PTHR31552:SF8">
    <property type="entry name" value="SERPENTINE RECEPTOR CLASS GAMMA"/>
    <property type="match status" value="1"/>
</dbReference>
<feature type="transmembrane region" description="Helical" evidence="6">
    <location>
        <begin position="6"/>
        <end position="28"/>
    </location>
</feature>
<feature type="transmembrane region" description="Helical" evidence="6">
    <location>
        <begin position="167"/>
        <end position="192"/>
    </location>
</feature>
<dbReference type="AlphaFoldDB" id="A0AAF3EJW9"/>
<dbReference type="GO" id="GO:0004888">
    <property type="term" value="F:transmembrane signaling receptor activity"/>
    <property type="evidence" value="ECO:0007669"/>
    <property type="project" value="InterPro"/>
</dbReference>
<comment type="caution">
    <text evidence="6">Lacks conserved residue(s) required for the propagation of feature annotation.</text>
</comment>
<keyword evidence="5 6" id="KW-0472">Membrane</keyword>
<sequence length="252" mass="29725">MVVPIFIFISYGIPSALLTLLVMICILRDRSLMEGSFYRCYLFILFVHITSYINSWIVVKFRSLESFTWIYLGIQDYFPPYRLFYTYQFASFYIQNCALLLLHLNRFTAIWWPIKHIKLWGLRNIFYLGFAIYVLGFSICYADFYIGPLYVLTDGLARDNLALWPEVWLSVFLMPRLGHVFPVVAFVLNLLTFGKILYLRVKGKQTNGVLVEINLFFICLSTFIVQLAQMFYYDQALTLWRTPEMIILMVGK</sequence>
<feature type="transmembrane region" description="Helical" evidence="6">
    <location>
        <begin position="213"/>
        <end position="233"/>
    </location>
</feature>
<dbReference type="GO" id="GO:0016020">
    <property type="term" value="C:membrane"/>
    <property type="evidence" value="ECO:0007669"/>
    <property type="project" value="UniProtKB-SubCell"/>
</dbReference>